<dbReference type="InterPro" id="IPR018912">
    <property type="entry name" value="DUF2478"/>
</dbReference>
<dbReference type="Pfam" id="PF10649">
    <property type="entry name" value="DUF2478"/>
    <property type="match status" value="1"/>
</dbReference>
<evidence type="ECO:0000313" key="1">
    <source>
        <dbReference type="EMBL" id="MEF3366629.1"/>
    </source>
</evidence>
<dbReference type="RefSeq" id="WP_332081650.1">
    <property type="nucleotide sequence ID" value="NZ_JAZHYN010000021.1"/>
</dbReference>
<accession>A0ABU7XGW8</accession>
<comment type="caution">
    <text evidence="1">The sequence shown here is derived from an EMBL/GenBank/DDBJ whole genome shotgun (WGS) entry which is preliminary data.</text>
</comment>
<sequence length="192" mass="19978">MSVSEFDRPTRRIAALQGAPGVAIQNVLAGFAQRLARGGLRVAGVVEISRCNDAGACKSLSVKDIVSGETFSISQNLGAGSQACNLDPGGLAKACALVEQAVAAGADVVVLSKFGKLEAARGGLCDAFRAAMLADVPVITTVSQHVTEDWNSFAGPLAEFIDASVEALDAWWDMRRGHDMVSSPAGEARIYQ</sequence>
<gene>
    <name evidence="1" type="ORF">V3H18_08800</name>
</gene>
<reference evidence="1 2" key="1">
    <citation type="submission" date="2024-02" db="EMBL/GenBank/DDBJ databases">
        <authorList>
            <person name="Grouzdev D."/>
        </authorList>
    </citation>
    <scope>NUCLEOTIDE SEQUENCE [LARGE SCALE GENOMIC DNA]</scope>
    <source>
        <strain evidence="1 2">9N</strain>
    </source>
</reference>
<dbReference type="EMBL" id="JAZHYN010000021">
    <property type="protein sequence ID" value="MEF3366629.1"/>
    <property type="molecule type" value="Genomic_DNA"/>
</dbReference>
<organism evidence="1 2">
    <name type="scientific">Methylocystis borbori</name>
    <dbReference type="NCBI Taxonomy" id="3118750"/>
    <lineage>
        <taxon>Bacteria</taxon>
        <taxon>Pseudomonadati</taxon>
        <taxon>Pseudomonadota</taxon>
        <taxon>Alphaproteobacteria</taxon>
        <taxon>Hyphomicrobiales</taxon>
        <taxon>Methylocystaceae</taxon>
        <taxon>Methylocystis</taxon>
    </lineage>
</organism>
<evidence type="ECO:0000313" key="2">
    <source>
        <dbReference type="Proteomes" id="UP001350748"/>
    </source>
</evidence>
<keyword evidence="2" id="KW-1185">Reference proteome</keyword>
<name>A0ABU7XGW8_9HYPH</name>
<dbReference type="Proteomes" id="UP001350748">
    <property type="component" value="Unassembled WGS sequence"/>
</dbReference>
<protein>
    <submittedName>
        <fullName evidence="1">DUF2478 domain-containing protein</fullName>
    </submittedName>
</protein>
<proteinExistence type="predicted"/>